<evidence type="ECO:0000313" key="7">
    <source>
        <dbReference type="Proteomes" id="UP000565576"/>
    </source>
</evidence>
<feature type="chain" id="PRO_5030932521" evidence="4">
    <location>
        <begin position="23"/>
        <end position="304"/>
    </location>
</feature>
<dbReference type="SUPFAM" id="SSF53822">
    <property type="entry name" value="Periplasmic binding protein-like I"/>
    <property type="match status" value="1"/>
</dbReference>
<feature type="signal peptide" evidence="4">
    <location>
        <begin position="1"/>
        <end position="22"/>
    </location>
</feature>
<protein>
    <submittedName>
        <fullName evidence="6">Ribose transport system substrate-binding protein</fullName>
    </submittedName>
</protein>
<dbReference type="InterPro" id="IPR028082">
    <property type="entry name" value="Peripla_BP_I"/>
</dbReference>
<evidence type="ECO:0000256" key="3">
    <source>
        <dbReference type="ARBA" id="ARBA00022729"/>
    </source>
</evidence>
<dbReference type="Pfam" id="PF13407">
    <property type="entry name" value="Peripla_BP_4"/>
    <property type="match status" value="1"/>
</dbReference>
<evidence type="ECO:0000256" key="1">
    <source>
        <dbReference type="ARBA" id="ARBA00004196"/>
    </source>
</evidence>
<gene>
    <name evidence="6" type="ORF">GGD46_006597</name>
</gene>
<dbReference type="GO" id="GO:0030313">
    <property type="term" value="C:cell envelope"/>
    <property type="evidence" value="ECO:0007669"/>
    <property type="project" value="UniProtKB-SubCell"/>
</dbReference>
<dbReference type="Gene3D" id="3.40.50.2300">
    <property type="match status" value="2"/>
</dbReference>
<evidence type="ECO:0000313" key="6">
    <source>
        <dbReference type="EMBL" id="MBB6489270.1"/>
    </source>
</evidence>
<dbReference type="InterPro" id="IPR025997">
    <property type="entry name" value="SBP_2_dom"/>
</dbReference>
<organism evidence="6 7">
    <name type="scientific">Rhizobium lusitanum</name>
    <dbReference type="NCBI Taxonomy" id="293958"/>
    <lineage>
        <taxon>Bacteria</taxon>
        <taxon>Pseudomonadati</taxon>
        <taxon>Pseudomonadota</taxon>
        <taxon>Alphaproteobacteria</taxon>
        <taxon>Hyphomicrobiales</taxon>
        <taxon>Rhizobiaceae</taxon>
        <taxon>Rhizobium/Agrobacterium group</taxon>
        <taxon>Rhizobium</taxon>
    </lineage>
</organism>
<evidence type="ECO:0000259" key="5">
    <source>
        <dbReference type="Pfam" id="PF13407"/>
    </source>
</evidence>
<sequence length="304" mass="32411">MKRLAIWGSVAALLSSASMAFATNVTILTPYISSVPTNEMAQSFKAQGEKRGWTVSIIDTRNDFGQLASRMEDTINAKASAIVLISADPAQIGDQVELAAKSGIPVISLDGSKNANVAVNVTSNNFDLGTQLSDALFKALGGKGNIVKFFHSAHPGVHQRELALDEALKKNPDIKVIADHFVKVPGPVDDGRVAMENILRQHGDDINGVWAAWDDPGVGAELAAESEKPDAKFIIMGIDGSQQAIDMIKSCTRYKATFRQDFPKIAEIGAEQLEKILGGGKADKDEISVPAVMVTPETLGVKCP</sequence>
<proteinExistence type="inferred from homology"/>
<dbReference type="EMBL" id="JACHBG010000035">
    <property type="protein sequence ID" value="MBB6489270.1"/>
    <property type="molecule type" value="Genomic_DNA"/>
</dbReference>
<dbReference type="PANTHER" id="PTHR46847:SF1">
    <property type="entry name" value="D-ALLOSE-BINDING PERIPLASMIC PROTEIN-RELATED"/>
    <property type="match status" value="1"/>
</dbReference>
<evidence type="ECO:0000256" key="4">
    <source>
        <dbReference type="SAM" id="SignalP"/>
    </source>
</evidence>
<comment type="caution">
    <text evidence="6">The sequence shown here is derived from an EMBL/GenBank/DDBJ whole genome shotgun (WGS) entry which is preliminary data.</text>
</comment>
<name>A0A7X0IXZ0_9HYPH</name>
<dbReference type="GO" id="GO:0030246">
    <property type="term" value="F:carbohydrate binding"/>
    <property type="evidence" value="ECO:0007669"/>
    <property type="project" value="UniProtKB-ARBA"/>
</dbReference>
<evidence type="ECO:0000256" key="2">
    <source>
        <dbReference type="ARBA" id="ARBA00007639"/>
    </source>
</evidence>
<dbReference type="Proteomes" id="UP000565576">
    <property type="component" value="Unassembled WGS sequence"/>
</dbReference>
<dbReference type="CDD" id="cd01536">
    <property type="entry name" value="PBP1_ABC_sugar_binding-like"/>
    <property type="match status" value="1"/>
</dbReference>
<feature type="domain" description="Periplasmic binding protein" evidence="5">
    <location>
        <begin position="37"/>
        <end position="280"/>
    </location>
</feature>
<comment type="subcellular location">
    <subcellularLocation>
        <location evidence="1">Cell envelope</location>
    </subcellularLocation>
</comment>
<dbReference type="RefSeq" id="WP_246806519.1">
    <property type="nucleotide sequence ID" value="NZ_JACHBG010000035.1"/>
</dbReference>
<dbReference type="PANTHER" id="PTHR46847">
    <property type="entry name" value="D-ALLOSE-BINDING PERIPLASMIC PROTEIN-RELATED"/>
    <property type="match status" value="1"/>
</dbReference>
<reference evidence="6 7" key="1">
    <citation type="submission" date="2020-08" db="EMBL/GenBank/DDBJ databases">
        <title>Genomic Encyclopedia of Type Strains, Phase IV (KMG-V): Genome sequencing to study the core and pangenomes of soil and plant-associated prokaryotes.</title>
        <authorList>
            <person name="Whitman W."/>
        </authorList>
    </citation>
    <scope>NUCLEOTIDE SEQUENCE [LARGE SCALE GENOMIC DNA]</scope>
    <source>
        <strain evidence="6 7">SEMIA 4060</strain>
    </source>
</reference>
<keyword evidence="3 4" id="KW-0732">Signal</keyword>
<accession>A0A7X0IXZ0</accession>
<comment type="similarity">
    <text evidence="2">Belongs to the bacterial solute-binding protein 2 family.</text>
</comment>
<dbReference type="AlphaFoldDB" id="A0A7X0IXZ0"/>